<evidence type="ECO:0008006" key="4">
    <source>
        <dbReference type="Google" id="ProtNLM"/>
    </source>
</evidence>
<feature type="transmembrane region" description="Helical" evidence="1">
    <location>
        <begin position="50"/>
        <end position="71"/>
    </location>
</feature>
<feature type="transmembrane region" description="Helical" evidence="1">
    <location>
        <begin position="121"/>
        <end position="143"/>
    </location>
</feature>
<evidence type="ECO:0000313" key="2">
    <source>
        <dbReference type="EMBL" id="GAA3116979.1"/>
    </source>
</evidence>
<comment type="caution">
    <text evidence="2">The sequence shown here is derived from an EMBL/GenBank/DDBJ whole genome shotgun (WGS) entry which is preliminary data.</text>
</comment>
<organism evidence="2 3">
    <name type="scientific">Streptomyces rameus</name>
    <dbReference type="NCBI Taxonomy" id="68261"/>
    <lineage>
        <taxon>Bacteria</taxon>
        <taxon>Bacillati</taxon>
        <taxon>Actinomycetota</taxon>
        <taxon>Actinomycetes</taxon>
        <taxon>Kitasatosporales</taxon>
        <taxon>Streptomycetaceae</taxon>
        <taxon>Streptomyces</taxon>
    </lineage>
</organism>
<dbReference type="Proteomes" id="UP001500893">
    <property type="component" value="Unassembled WGS sequence"/>
</dbReference>
<name>A0ABP6MJU6_9ACTN</name>
<accession>A0ABP6MJU6</accession>
<proteinExistence type="predicted"/>
<dbReference type="RefSeq" id="WP_345046295.1">
    <property type="nucleotide sequence ID" value="NZ_BAAAVM010000001.1"/>
</dbReference>
<dbReference type="InterPro" id="IPR009339">
    <property type="entry name" value="DUF998"/>
</dbReference>
<gene>
    <name evidence="2" type="ORF">GCM10010521_00890</name>
</gene>
<evidence type="ECO:0000256" key="1">
    <source>
        <dbReference type="SAM" id="Phobius"/>
    </source>
</evidence>
<keyword evidence="1" id="KW-1133">Transmembrane helix</keyword>
<dbReference type="EMBL" id="BAAAVM010000001">
    <property type="protein sequence ID" value="GAA3116979.1"/>
    <property type="molecule type" value="Genomic_DNA"/>
</dbReference>
<protein>
    <recommendedName>
        <fullName evidence="4">DUF998 domain-containing protein</fullName>
    </recommendedName>
</protein>
<keyword evidence="1" id="KW-0812">Transmembrane</keyword>
<sequence length="227" mass="23899">MRRRILSAASLLASAVLYNDWLLQLFVPTGLAQADSYVSEAFAADQPYRTLFAGVELACAALITAAGVLGMTSSHRAGTALRTGWTAVTAIGLFSIADVLLPMRCAPSRESGCPPDNVWHTATSALVHLALFASMALFAWAGRSRAGGWELVGRWGPWLLPVSMAAAVSSVGPYFGHSGGQGIAQRIHLVTVGCWFALLAVELVRAKDGPAGTSTLTESLPETRTLT</sequence>
<keyword evidence="1" id="KW-0472">Membrane</keyword>
<keyword evidence="3" id="KW-1185">Reference proteome</keyword>
<feature type="transmembrane region" description="Helical" evidence="1">
    <location>
        <begin position="83"/>
        <end position="101"/>
    </location>
</feature>
<evidence type="ECO:0000313" key="3">
    <source>
        <dbReference type="Proteomes" id="UP001500893"/>
    </source>
</evidence>
<dbReference type="Pfam" id="PF06197">
    <property type="entry name" value="DUF998"/>
    <property type="match status" value="1"/>
</dbReference>
<reference evidence="3" key="1">
    <citation type="journal article" date="2019" name="Int. J. Syst. Evol. Microbiol.">
        <title>The Global Catalogue of Microorganisms (GCM) 10K type strain sequencing project: providing services to taxonomists for standard genome sequencing and annotation.</title>
        <authorList>
            <consortium name="The Broad Institute Genomics Platform"/>
            <consortium name="The Broad Institute Genome Sequencing Center for Infectious Disease"/>
            <person name="Wu L."/>
            <person name="Ma J."/>
        </authorList>
    </citation>
    <scope>NUCLEOTIDE SEQUENCE [LARGE SCALE GENOMIC DNA]</scope>
    <source>
        <strain evidence="3">JCM 11574</strain>
    </source>
</reference>